<keyword evidence="2 5" id="KW-0378">Hydrolase</keyword>
<dbReference type="NCBIfam" id="TIGR00370">
    <property type="entry name" value="5-oxoprolinase subunit PxpB"/>
    <property type="match status" value="1"/>
</dbReference>
<dbReference type="GO" id="GO:0005524">
    <property type="term" value="F:ATP binding"/>
    <property type="evidence" value="ECO:0007669"/>
    <property type="project" value="UniProtKB-KW"/>
</dbReference>
<gene>
    <name evidence="5" type="primary">pxpB</name>
    <name evidence="5" type="ORF">M0638_25820</name>
</gene>
<protein>
    <submittedName>
        <fullName evidence="5">5-oxoprolinase subunit PxpB</fullName>
        <ecNumber evidence="5">3.5.2.9</ecNumber>
    </submittedName>
</protein>
<evidence type="ECO:0000256" key="2">
    <source>
        <dbReference type="ARBA" id="ARBA00022801"/>
    </source>
</evidence>
<evidence type="ECO:0000313" key="5">
    <source>
        <dbReference type="EMBL" id="MCK8787779.1"/>
    </source>
</evidence>
<dbReference type="InterPro" id="IPR003833">
    <property type="entry name" value="CT_C_D"/>
</dbReference>
<keyword evidence="1" id="KW-0547">Nucleotide-binding</keyword>
<dbReference type="EC" id="3.5.2.9" evidence="5"/>
<dbReference type="EMBL" id="JALPRX010000144">
    <property type="protein sequence ID" value="MCK8787779.1"/>
    <property type="molecule type" value="Genomic_DNA"/>
</dbReference>
<keyword evidence="6" id="KW-1185">Reference proteome</keyword>
<dbReference type="PANTHER" id="PTHR34698">
    <property type="entry name" value="5-OXOPROLINASE SUBUNIT B"/>
    <property type="match status" value="1"/>
</dbReference>
<evidence type="ECO:0000313" key="6">
    <source>
        <dbReference type="Proteomes" id="UP001139516"/>
    </source>
</evidence>
<evidence type="ECO:0000256" key="3">
    <source>
        <dbReference type="ARBA" id="ARBA00022840"/>
    </source>
</evidence>
<dbReference type="PANTHER" id="PTHR34698:SF2">
    <property type="entry name" value="5-OXOPROLINASE SUBUNIT B"/>
    <property type="match status" value="1"/>
</dbReference>
<organism evidence="5 6">
    <name type="scientific">Roseomonas acroporae</name>
    <dbReference type="NCBI Taxonomy" id="2937791"/>
    <lineage>
        <taxon>Bacteria</taxon>
        <taxon>Pseudomonadati</taxon>
        <taxon>Pseudomonadota</taxon>
        <taxon>Alphaproteobacteria</taxon>
        <taxon>Acetobacterales</taxon>
        <taxon>Roseomonadaceae</taxon>
        <taxon>Roseomonas</taxon>
    </lineage>
</organism>
<dbReference type="Pfam" id="PF02682">
    <property type="entry name" value="CT_C_D"/>
    <property type="match status" value="1"/>
</dbReference>
<evidence type="ECO:0000259" key="4">
    <source>
        <dbReference type="SMART" id="SM00796"/>
    </source>
</evidence>
<accession>A0A9X1YCA5</accession>
<sequence length="221" mass="23307">MAEPVPPLHTSWLGEGAVLCQSDPAPLEPALQERFWTLAEAVRRLPFAREAVPGMNNLLVMIDPDAEGEAAVAAIRQCWATAGRRAVAGREVTIPVRYGGEGGYDLAHVAAVTGLAPAEVVRRHSAGCYVVYALGSQPGFGYLAGLDPALAVPRRDVPRVRVEGGSVVIGGAQTGVISRTSPSGWHVIGTTDLPFFDPDRDPPALLAPGDTIRFTIESLVP</sequence>
<dbReference type="Gene3D" id="2.40.100.10">
    <property type="entry name" value="Cyclophilin-like"/>
    <property type="match status" value="1"/>
</dbReference>
<dbReference type="AlphaFoldDB" id="A0A9X1YCA5"/>
<evidence type="ECO:0000256" key="1">
    <source>
        <dbReference type="ARBA" id="ARBA00022741"/>
    </source>
</evidence>
<dbReference type="InterPro" id="IPR029000">
    <property type="entry name" value="Cyclophilin-like_dom_sf"/>
</dbReference>
<comment type="caution">
    <text evidence="5">The sequence shown here is derived from an EMBL/GenBank/DDBJ whole genome shotgun (WGS) entry which is preliminary data.</text>
</comment>
<dbReference type="SUPFAM" id="SSF50891">
    <property type="entry name" value="Cyclophilin-like"/>
    <property type="match status" value="1"/>
</dbReference>
<name>A0A9X1YCA5_9PROT</name>
<dbReference type="GO" id="GO:0017168">
    <property type="term" value="F:5-oxoprolinase (ATP-hydrolyzing) activity"/>
    <property type="evidence" value="ECO:0007669"/>
    <property type="project" value="UniProtKB-EC"/>
</dbReference>
<keyword evidence="3" id="KW-0067">ATP-binding</keyword>
<reference evidence="5" key="1">
    <citation type="submission" date="2022-04" db="EMBL/GenBank/DDBJ databases">
        <title>Roseomonas acroporae sp. nov., isolated from coral Acropora digitifera.</title>
        <authorList>
            <person name="Sun H."/>
        </authorList>
    </citation>
    <scope>NUCLEOTIDE SEQUENCE</scope>
    <source>
        <strain evidence="5">NAR14</strain>
    </source>
</reference>
<dbReference type="SUPFAM" id="SSF160467">
    <property type="entry name" value="PH0987 N-terminal domain-like"/>
    <property type="match status" value="1"/>
</dbReference>
<dbReference type="InterPro" id="IPR010016">
    <property type="entry name" value="PxpB"/>
</dbReference>
<dbReference type="SMART" id="SM00796">
    <property type="entry name" value="AHS1"/>
    <property type="match status" value="1"/>
</dbReference>
<proteinExistence type="predicted"/>
<feature type="domain" description="Carboxyltransferase" evidence="4">
    <location>
        <begin position="8"/>
        <end position="206"/>
    </location>
</feature>
<dbReference type="RefSeq" id="WP_248669828.1">
    <property type="nucleotide sequence ID" value="NZ_JALPRX010000144.1"/>
</dbReference>
<dbReference type="Proteomes" id="UP001139516">
    <property type="component" value="Unassembled WGS sequence"/>
</dbReference>